<protein>
    <submittedName>
        <fullName evidence="1">Uncharacterized protein</fullName>
    </submittedName>
</protein>
<sequence length="68" mass="8428">MINNAWIALASDFIPDGIKSHQWRMWEYRTLYLGIRKKYGIQWSYELIRIFLDNYQLFQRLRNDVDSR</sequence>
<dbReference type="EMBL" id="KX523699">
    <property type="protein sequence ID" value="ANW46815.1"/>
    <property type="molecule type" value="Genomic_DNA"/>
</dbReference>
<proteinExistence type="predicted"/>
<dbReference type="GeneID" id="30308618"/>
<evidence type="ECO:0000313" key="2">
    <source>
        <dbReference type="Proteomes" id="UP000202982"/>
    </source>
</evidence>
<dbReference type="RefSeq" id="YP_009322732.1">
    <property type="nucleotide sequence ID" value="NC_031924.1"/>
</dbReference>
<accession>A0A1B1W2B8</accession>
<evidence type="ECO:0000313" key="1">
    <source>
        <dbReference type="EMBL" id="ANW46815.1"/>
    </source>
</evidence>
<dbReference type="KEGG" id="vg:30308618"/>
<dbReference type="Proteomes" id="UP000202982">
    <property type="component" value="Segment"/>
</dbReference>
<reference evidence="1" key="1">
    <citation type="submission" date="2016-09" db="EMBL/GenBank/DDBJ databases">
        <authorList>
            <person name="Liu Y."/>
            <person name="Bai C."/>
            <person name="Tong Y."/>
            <person name="Mi Z."/>
            <person name="An X."/>
            <person name="Huang Y."/>
            <person name="Li P."/>
            <person name="Yuan X."/>
            <person name="Niu W."/>
            <person name="Liu H."/>
        </authorList>
    </citation>
    <scope>NUCLEOTIDE SEQUENCE</scope>
</reference>
<organism evidence="1 2">
    <name type="scientific">Salmonella phage IME207</name>
    <dbReference type="NCBI Taxonomy" id="1873985"/>
    <lineage>
        <taxon>Viruses</taxon>
        <taxon>Duplodnaviria</taxon>
        <taxon>Heunggongvirae</taxon>
        <taxon>Uroviricota</taxon>
        <taxon>Caudoviricetes</taxon>
        <taxon>Shuimuvirus</taxon>
        <taxon>Shuimuvirus IME207</taxon>
    </lineage>
</organism>
<keyword evidence="2" id="KW-1185">Reference proteome</keyword>
<name>A0A1B1W2B8_9CAUD</name>